<protein>
    <recommendedName>
        <fullName evidence="5">WW domain-containing protein</fullName>
    </recommendedName>
</protein>
<feature type="domain" description="WW" evidence="5">
    <location>
        <begin position="187"/>
        <end position="220"/>
    </location>
</feature>
<feature type="region of interest" description="Disordered" evidence="4">
    <location>
        <begin position="86"/>
        <end position="293"/>
    </location>
</feature>
<comment type="subcellular location">
    <subcellularLocation>
        <location evidence="1">Nucleus</location>
    </subcellularLocation>
</comment>
<feature type="compositionally biased region" description="Low complexity" evidence="4">
    <location>
        <begin position="265"/>
        <end position="278"/>
    </location>
</feature>
<feature type="compositionally biased region" description="Pro residues" evidence="4">
    <location>
        <begin position="90"/>
        <end position="124"/>
    </location>
</feature>
<evidence type="ECO:0000256" key="3">
    <source>
        <dbReference type="SAM" id="Coils"/>
    </source>
</evidence>
<evidence type="ECO:0000259" key="5">
    <source>
        <dbReference type="PROSITE" id="PS50020"/>
    </source>
</evidence>
<sequence length="459" mass="51431">MAKAQRRQLFAMKVEEEERQRKQMEEMWQKHQEQCMALGVDPTQTAVFNPQTGYPAYYHPANGTSTNQPPPGVMPVGNWGAPPSFGMPPYMEPPQPYPPPGGPPPPFMEGYPPQQPYPPGPVGYPPQQSAGPVYAPFNPPPPQPQQPPPPLPHQIPMPPMTPTIQTQPLPQPMQPPTPQLQLQPQVMDVPPRWKAAKDKEGRTYYYHTKTRKSQWQFPVLDPNDVSETSSESDDSSDIDDTSSDDEEEKTQEEEDEEEAEEEMTNETSSGSSGRTGKTGTDDIGASTTPVNTTLVQEVQEPVLKKRREGLVQVAIISPRDDSYYKGISKAKIRDAKEKLLRDGSSGIGGEGGSAKCEADTSSGPKRRIKDMFRINMANVVVANLNAYRKHDCKVARITSTEDFKHLARKLTHFVMVKELRHCINVEDLECNDNVKHKARDFIKKYMSKFGPVYKRPLED</sequence>
<dbReference type="InterPro" id="IPR038190">
    <property type="entry name" value="SRI_sf"/>
</dbReference>
<name>A0ABD0YSR8_9HEMI</name>
<feature type="compositionally biased region" description="Pro residues" evidence="4">
    <location>
        <begin position="137"/>
        <end position="161"/>
    </location>
</feature>
<dbReference type="Proteomes" id="UP001558652">
    <property type="component" value="Unassembled WGS sequence"/>
</dbReference>
<dbReference type="InterPro" id="IPR001202">
    <property type="entry name" value="WW_dom"/>
</dbReference>
<evidence type="ECO:0000256" key="2">
    <source>
        <dbReference type="ARBA" id="ARBA00023242"/>
    </source>
</evidence>
<dbReference type="PROSITE" id="PS50020">
    <property type="entry name" value="WW_DOMAIN_2"/>
    <property type="match status" value="1"/>
</dbReference>
<dbReference type="CDD" id="cd00201">
    <property type="entry name" value="WW"/>
    <property type="match status" value="1"/>
</dbReference>
<dbReference type="AlphaFoldDB" id="A0ABD0YSR8"/>
<accession>A0ABD0YSR8</accession>
<feature type="compositionally biased region" description="Acidic residues" evidence="4">
    <location>
        <begin position="230"/>
        <end position="264"/>
    </location>
</feature>
<reference evidence="6 7" key="1">
    <citation type="submission" date="2024-07" db="EMBL/GenBank/DDBJ databases">
        <title>Chromosome-level genome assembly of the water stick insect Ranatra chinensis (Heteroptera: Nepidae).</title>
        <authorList>
            <person name="Liu X."/>
        </authorList>
    </citation>
    <scope>NUCLEOTIDE SEQUENCE [LARGE SCALE GENOMIC DNA]</scope>
    <source>
        <strain evidence="6">Cailab_2021Rc</strain>
        <tissue evidence="6">Muscle</tissue>
    </source>
</reference>
<keyword evidence="3" id="KW-0175">Coiled coil</keyword>
<evidence type="ECO:0000256" key="4">
    <source>
        <dbReference type="SAM" id="MobiDB-lite"/>
    </source>
</evidence>
<dbReference type="Pfam" id="PF08236">
    <property type="entry name" value="SRI"/>
    <property type="match status" value="1"/>
</dbReference>
<dbReference type="PANTHER" id="PTHR46711:SF1">
    <property type="entry name" value="HISTONE-LYSINE N-METHYLTRANSFERASE SETD2"/>
    <property type="match status" value="1"/>
</dbReference>
<feature type="coiled-coil region" evidence="3">
    <location>
        <begin position="7"/>
        <end position="34"/>
    </location>
</feature>
<dbReference type="PANTHER" id="PTHR46711">
    <property type="entry name" value="HISTONE-LYSINE N-METHYLTRANSFERASE SETD2"/>
    <property type="match status" value="1"/>
</dbReference>
<evidence type="ECO:0000313" key="7">
    <source>
        <dbReference type="Proteomes" id="UP001558652"/>
    </source>
</evidence>
<evidence type="ECO:0000313" key="6">
    <source>
        <dbReference type="EMBL" id="KAL1124243.1"/>
    </source>
</evidence>
<dbReference type="Gene3D" id="2.20.70.10">
    <property type="match status" value="1"/>
</dbReference>
<dbReference type="InterPro" id="IPR036020">
    <property type="entry name" value="WW_dom_sf"/>
</dbReference>
<evidence type="ECO:0000256" key="1">
    <source>
        <dbReference type="ARBA" id="ARBA00004123"/>
    </source>
</evidence>
<keyword evidence="7" id="KW-1185">Reference proteome</keyword>
<gene>
    <name evidence="6" type="ORF">AAG570_002013</name>
</gene>
<proteinExistence type="predicted"/>
<organism evidence="6 7">
    <name type="scientific">Ranatra chinensis</name>
    <dbReference type="NCBI Taxonomy" id="642074"/>
    <lineage>
        <taxon>Eukaryota</taxon>
        <taxon>Metazoa</taxon>
        <taxon>Ecdysozoa</taxon>
        <taxon>Arthropoda</taxon>
        <taxon>Hexapoda</taxon>
        <taxon>Insecta</taxon>
        <taxon>Pterygota</taxon>
        <taxon>Neoptera</taxon>
        <taxon>Paraneoptera</taxon>
        <taxon>Hemiptera</taxon>
        <taxon>Heteroptera</taxon>
        <taxon>Panheteroptera</taxon>
        <taxon>Nepomorpha</taxon>
        <taxon>Nepidae</taxon>
        <taxon>Ranatrinae</taxon>
        <taxon>Ranatra</taxon>
    </lineage>
</organism>
<keyword evidence="2" id="KW-0539">Nucleus</keyword>
<dbReference type="PROSITE" id="PS01159">
    <property type="entry name" value="WW_DOMAIN_1"/>
    <property type="match status" value="1"/>
</dbReference>
<dbReference type="EMBL" id="JBFDAA010000011">
    <property type="protein sequence ID" value="KAL1124243.1"/>
    <property type="molecule type" value="Genomic_DNA"/>
</dbReference>
<feature type="region of interest" description="Disordered" evidence="4">
    <location>
        <begin position="343"/>
        <end position="362"/>
    </location>
</feature>
<dbReference type="Gene3D" id="1.10.1740.100">
    <property type="entry name" value="Set2, Rpb1 interacting domain"/>
    <property type="match status" value="1"/>
</dbReference>
<dbReference type="InterPro" id="IPR013257">
    <property type="entry name" value="SRI"/>
</dbReference>
<dbReference type="Pfam" id="PF00397">
    <property type="entry name" value="WW"/>
    <property type="match status" value="1"/>
</dbReference>
<comment type="caution">
    <text evidence="6">The sequence shown here is derived from an EMBL/GenBank/DDBJ whole genome shotgun (WGS) entry which is preliminary data.</text>
</comment>
<dbReference type="SUPFAM" id="SSF51045">
    <property type="entry name" value="WW domain"/>
    <property type="match status" value="1"/>
</dbReference>
<feature type="compositionally biased region" description="Pro residues" evidence="4">
    <location>
        <begin position="169"/>
        <end position="178"/>
    </location>
</feature>
<dbReference type="InterPro" id="IPR042294">
    <property type="entry name" value="SETD2_animal"/>
</dbReference>
<dbReference type="SMART" id="SM00456">
    <property type="entry name" value="WW"/>
    <property type="match status" value="2"/>
</dbReference>